<dbReference type="GO" id="GO:0070573">
    <property type="term" value="F:metallodipeptidase activity"/>
    <property type="evidence" value="ECO:0007669"/>
    <property type="project" value="InterPro"/>
</dbReference>
<dbReference type="AlphaFoldDB" id="A0A3M9NM25"/>
<evidence type="ECO:0000256" key="1">
    <source>
        <dbReference type="SAM" id="SignalP"/>
    </source>
</evidence>
<gene>
    <name evidence="2" type="ORF">EFY79_06010</name>
</gene>
<dbReference type="PANTHER" id="PTHR10443:SF12">
    <property type="entry name" value="DIPEPTIDASE"/>
    <property type="match status" value="1"/>
</dbReference>
<dbReference type="Gene3D" id="3.20.20.140">
    <property type="entry name" value="Metal-dependent hydrolases"/>
    <property type="match status" value="1"/>
</dbReference>
<feature type="chain" id="PRO_5018075928" evidence="1">
    <location>
        <begin position="19"/>
        <end position="396"/>
    </location>
</feature>
<dbReference type="Proteomes" id="UP000267223">
    <property type="component" value="Unassembled WGS sequence"/>
</dbReference>
<dbReference type="RefSeq" id="WP_123119793.1">
    <property type="nucleotide sequence ID" value="NZ_RJJR01000003.1"/>
</dbReference>
<evidence type="ECO:0000313" key="2">
    <source>
        <dbReference type="EMBL" id="RNI38203.1"/>
    </source>
</evidence>
<evidence type="ECO:0000313" key="3">
    <source>
        <dbReference type="Proteomes" id="UP000267223"/>
    </source>
</evidence>
<sequence length="396" mass="44889">MRILSFIFLLISSYSVQAQNYKKIHRKAVVADTHNDIISTCIEKGYRFDENLKGKTHSDLERMRKGGLDIQVFSIWCDGSQQNPFAFANREIDTLQAWTNRNPSKMSVVTNIAQIQHAVKKHKLACMIGVEGGHMIEDDLNKLDSLYNRGARYMTLTWNNNTAWATSAEYESGHQKKSEKIDSTSQQKGLNDFGKAVVKRMNELGMMVDVSHTGEQTFWDVIKISTKPVLVSHSNAYALCPVFRNLKDDQIKAVAKNGGVICLNFYPAFLDSTVGAKEIAYFKKHKEEKRMLMSSGKKDFEANEIIAKKYPQEFKELQSPFHLLFDHLAYIIKLAGVDHVGLGGDFDGISITPDVLTDVSKYPLITKELIKRGYSKKDIKKILGGNFIRVFKTNQM</sequence>
<keyword evidence="1" id="KW-0732">Signal</keyword>
<dbReference type="CDD" id="cd01301">
    <property type="entry name" value="rDP_like"/>
    <property type="match status" value="1"/>
</dbReference>
<dbReference type="PROSITE" id="PS51365">
    <property type="entry name" value="RENAL_DIPEPTIDASE_2"/>
    <property type="match status" value="1"/>
</dbReference>
<dbReference type="Pfam" id="PF01244">
    <property type="entry name" value="Peptidase_M19"/>
    <property type="match status" value="1"/>
</dbReference>
<keyword evidence="3" id="KW-1185">Reference proteome</keyword>
<dbReference type="InterPro" id="IPR032466">
    <property type="entry name" value="Metal_Hydrolase"/>
</dbReference>
<organism evidence="2 3">
    <name type="scientific">Hanamia caeni</name>
    <dbReference type="NCBI Taxonomy" id="2294116"/>
    <lineage>
        <taxon>Bacteria</taxon>
        <taxon>Pseudomonadati</taxon>
        <taxon>Bacteroidota</taxon>
        <taxon>Chitinophagia</taxon>
        <taxon>Chitinophagales</taxon>
        <taxon>Chitinophagaceae</taxon>
        <taxon>Hanamia</taxon>
    </lineage>
</organism>
<protein>
    <submittedName>
        <fullName evidence="2">Membrane dipeptidase</fullName>
    </submittedName>
</protein>
<dbReference type="InterPro" id="IPR008257">
    <property type="entry name" value="Pept_M19"/>
</dbReference>
<comment type="caution">
    <text evidence="2">The sequence shown here is derived from an EMBL/GenBank/DDBJ whole genome shotgun (WGS) entry which is preliminary data.</text>
</comment>
<accession>A0A3M9NM25</accession>
<dbReference type="EMBL" id="RJJR01000003">
    <property type="protein sequence ID" value="RNI38203.1"/>
    <property type="molecule type" value="Genomic_DNA"/>
</dbReference>
<dbReference type="OrthoDB" id="9804920at2"/>
<dbReference type="SUPFAM" id="SSF51556">
    <property type="entry name" value="Metallo-dependent hydrolases"/>
    <property type="match status" value="1"/>
</dbReference>
<proteinExistence type="predicted"/>
<name>A0A3M9NM25_9BACT</name>
<dbReference type="PANTHER" id="PTHR10443">
    <property type="entry name" value="MICROSOMAL DIPEPTIDASE"/>
    <property type="match status" value="1"/>
</dbReference>
<reference evidence="2 3" key="1">
    <citation type="submission" date="2018-11" db="EMBL/GenBank/DDBJ databases">
        <title>Draft genome sequence of Ferruginibacter sp. BO-59.</title>
        <authorList>
            <person name="Im W.T."/>
        </authorList>
    </citation>
    <scope>NUCLEOTIDE SEQUENCE [LARGE SCALE GENOMIC DNA]</scope>
    <source>
        <strain evidence="2 3">BO-59</strain>
    </source>
</reference>
<feature type="signal peptide" evidence="1">
    <location>
        <begin position="1"/>
        <end position="18"/>
    </location>
</feature>
<dbReference type="GO" id="GO:0006508">
    <property type="term" value="P:proteolysis"/>
    <property type="evidence" value="ECO:0007669"/>
    <property type="project" value="InterPro"/>
</dbReference>